<sequence length="138" mass="16132">MINLKHLELKVRLSGSQSLLPYTTYIKACPFLSTFRIKYFLQWPFTLHQSLIGLHPYPTRRSEANRYAHQHLEVVELIGFHGRANELNLATRLLQIAVNLKRMVLQFHSEKQKEDCSSRKFVARFRKTLPPAVELVVC</sequence>
<protein>
    <recommendedName>
        <fullName evidence="1">At1g61320/AtMIF1 LRR domain-containing protein</fullName>
    </recommendedName>
</protein>
<reference evidence="3" key="1">
    <citation type="submission" date="2025-08" db="UniProtKB">
        <authorList>
            <consortium name="RefSeq"/>
        </authorList>
    </citation>
    <scope>IDENTIFICATION</scope>
    <source>
        <tissue evidence="3">Leaves</tissue>
    </source>
</reference>
<dbReference type="RefSeq" id="XP_071901785.1">
    <property type="nucleotide sequence ID" value="XM_072045684.1"/>
</dbReference>
<dbReference type="InterPro" id="IPR053772">
    <property type="entry name" value="At1g61320/At1g61330-like"/>
</dbReference>
<evidence type="ECO:0000259" key="1">
    <source>
        <dbReference type="Pfam" id="PF23622"/>
    </source>
</evidence>
<gene>
    <name evidence="3" type="primary">LOC113741516</name>
</gene>
<dbReference type="InterPro" id="IPR055357">
    <property type="entry name" value="LRR_At1g61320_AtMIF1"/>
</dbReference>
<proteinExistence type="predicted"/>
<organism evidence="2 3">
    <name type="scientific">Coffea arabica</name>
    <name type="common">Arabian coffee</name>
    <dbReference type="NCBI Taxonomy" id="13443"/>
    <lineage>
        <taxon>Eukaryota</taxon>
        <taxon>Viridiplantae</taxon>
        <taxon>Streptophyta</taxon>
        <taxon>Embryophyta</taxon>
        <taxon>Tracheophyta</taxon>
        <taxon>Spermatophyta</taxon>
        <taxon>Magnoliopsida</taxon>
        <taxon>eudicotyledons</taxon>
        <taxon>Gunneridae</taxon>
        <taxon>Pentapetalae</taxon>
        <taxon>asterids</taxon>
        <taxon>lamiids</taxon>
        <taxon>Gentianales</taxon>
        <taxon>Rubiaceae</taxon>
        <taxon>Ixoroideae</taxon>
        <taxon>Gardenieae complex</taxon>
        <taxon>Bertiereae - Coffeeae clade</taxon>
        <taxon>Coffeeae</taxon>
        <taxon>Coffea</taxon>
    </lineage>
</organism>
<evidence type="ECO:0000313" key="2">
    <source>
        <dbReference type="Proteomes" id="UP001652660"/>
    </source>
</evidence>
<accession>A0ABM4U3C7</accession>
<evidence type="ECO:0000313" key="3">
    <source>
        <dbReference type="RefSeq" id="XP_071901785.1"/>
    </source>
</evidence>
<name>A0ABM4U3C7_COFAR</name>
<keyword evidence="2" id="KW-1185">Reference proteome</keyword>
<dbReference type="PANTHER" id="PTHR34145">
    <property type="entry name" value="OS02G0105600 PROTEIN"/>
    <property type="match status" value="1"/>
</dbReference>
<dbReference type="PANTHER" id="PTHR34145:SF68">
    <property type="entry name" value="FBD DOMAIN-CONTAINING PROTEIN"/>
    <property type="match status" value="1"/>
</dbReference>
<dbReference type="Proteomes" id="UP001652660">
    <property type="component" value="Chromosome 4c"/>
</dbReference>
<dbReference type="Pfam" id="PF23622">
    <property type="entry name" value="LRR_At1g61320_AtMIF1"/>
    <property type="match status" value="1"/>
</dbReference>
<dbReference type="GeneID" id="113741516"/>
<feature type="domain" description="At1g61320/AtMIF1 LRR" evidence="1">
    <location>
        <begin position="2"/>
        <end position="120"/>
    </location>
</feature>